<evidence type="ECO:0000313" key="7">
    <source>
        <dbReference type="EMBL" id="RXJ74686.1"/>
    </source>
</evidence>
<feature type="transmembrane region" description="Helical" evidence="6">
    <location>
        <begin position="319"/>
        <end position="339"/>
    </location>
</feature>
<gene>
    <name evidence="7" type="ORF">CS022_00065</name>
</gene>
<dbReference type="EMBL" id="PEIB01000001">
    <property type="protein sequence ID" value="RXJ74686.1"/>
    <property type="molecule type" value="Genomic_DNA"/>
</dbReference>
<evidence type="ECO:0000256" key="5">
    <source>
        <dbReference type="ARBA" id="ARBA00023136"/>
    </source>
</evidence>
<evidence type="ECO:0008006" key="9">
    <source>
        <dbReference type="Google" id="ProtNLM"/>
    </source>
</evidence>
<comment type="subcellular location">
    <subcellularLocation>
        <location evidence="1">Cell membrane</location>
        <topology evidence="1">Multi-pass membrane protein</topology>
    </subcellularLocation>
</comment>
<evidence type="ECO:0000313" key="8">
    <source>
        <dbReference type="Proteomes" id="UP000290287"/>
    </source>
</evidence>
<dbReference type="InterPro" id="IPR050833">
    <property type="entry name" value="Poly_Biosynth_Transport"/>
</dbReference>
<feature type="transmembrane region" description="Helical" evidence="6">
    <location>
        <begin position="144"/>
        <end position="159"/>
    </location>
</feature>
<dbReference type="Pfam" id="PF01943">
    <property type="entry name" value="Polysacc_synt"/>
    <property type="match status" value="1"/>
</dbReference>
<evidence type="ECO:0000256" key="3">
    <source>
        <dbReference type="ARBA" id="ARBA00022692"/>
    </source>
</evidence>
<keyword evidence="5 6" id="KW-0472">Membrane</keyword>
<feature type="transmembrane region" description="Helical" evidence="6">
    <location>
        <begin position="7"/>
        <end position="27"/>
    </location>
</feature>
<organism evidence="7 8">
    <name type="scientific">Veronia nyctiphanis</name>
    <dbReference type="NCBI Taxonomy" id="1278244"/>
    <lineage>
        <taxon>Bacteria</taxon>
        <taxon>Pseudomonadati</taxon>
        <taxon>Pseudomonadota</taxon>
        <taxon>Gammaproteobacteria</taxon>
        <taxon>Vibrionales</taxon>
        <taxon>Vibrionaceae</taxon>
        <taxon>Veronia</taxon>
    </lineage>
</organism>
<evidence type="ECO:0000256" key="1">
    <source>
        <dbReference type="ARBA" id="ARBA00004651"/>
    </source>
</evidence>
<dbReference type="PANTHER" id="PTHR30250:SF11">
    <property type="entry name" value="O-ANTIGEN TRANSPORTER-RELATED"/>
    <property type="match status" value="1"/>
</dbReference>
<keyword evidence="8" id="KW-1185">Reference proteome</keyword>
<evidence type="ECO:0000256" key="4">
    <source>
        <dbReference type="ARBA" id="ARBA00022989"/>
    </source>
</evidence>
<feature type="transmembrane region" description="Helical" evidence="6">
    <location>
        <begin position="373"/>
        <end position="394"/>
    </location>
</feature>
<keyword evidence="3 6" id="KW-0812">Transmembrane</keyword>
<evidence type="ECO:0000256" key="2">
    <source>
        <dbReference type="ARBA" id="ARBA00022475"/>
    </source>
</evidence>
<accession>A0A4Q0YTU8</accession>
<keyword evidence="4 6" id="KW-1133">Transmembrane helix</keyword>
<feature type="transmembrane region" description="Helical" evidence="6">
    <location>
        <begin position="33"/>
        <end position="57"/>
    </location>
</feature>
<feature type="transmembrane region" description="Helical" evidence="6">
    <location>
        <begin position="165"/>
        <end position="184"/>
    </location>
</feature>
<dbReference type="RefSeq" id="WP_129120579.1">
    <property type="nucleotide sequence ID" value="NZ_PEIB01000001.1"/>
</dbReference>
<name>A0A4Q0YTU8_9GAMM</name>
<sequence length="409" mass="46463">MLIKNITANMVTTLVGMLAPLIVIPILTRDMGLGAYGIYMSIVALIGLFNVLSDFGLDMYISKVLSEIKKDSEDINFYVFFFIIFKVLISILSIIPVYLLLDPTLGVDERFLIVLIGFLFLSNLKPTCILNGLEMYTFQAKTELVGKIVMVILVFLLNFEENAILKALFAMSTSYFIVLLISYIKIYSLGYLKFNFYPICNFINVIKNSLDFYFARLFVNIYQKSSTYFVSIVLNSDAVALYSIAIQLYKVGQAIIGSISKVLYTSTIRSKKIKPIIIASLLCITVLFFLYPVVHFFGLEIISYLIPAANEILFEVSKLLYFSLMFVVLGSFWGYPVLASFNLEKYAHLGIIIGSLIYYFAFFTFWMLNSFTIYTAIICILITDAATAVIRLLICKWKISGLQVRYNEI</sequence>
<reference evidence="7 8" key="1">
    <citation type="submission" date="2017-10" db="EMBL/GenBank/DDBJ databases">
        <title>Nyctiphanis sp. nov., isolated from the stomach of the euphausiid Nyctiphanes simplex (Hansen, 1911) in the Gulf of California.</title>
        <authorList>
            <person name="Gomez-Gil B."/>
            <person name="Aguilar-Mendez M."/>
            <person name="Lopez-Cortes A."/>
            <person name="Gomez-Gutierrez J."/>
            <person name="Roque A."/>
            <person name="Lang E."/>
            <person name="Gonzalez-Castillo A."/>
        </authorList>
    </citation>
    <scope>NUCLEOTIDE SEQUENCE [LARGE SCALE GENOMIC DNA]</scope>
    <source>
        <strain evidence="7 8">CAIM 600</strain>
    </source>
</reference>
<feature type="transmembrane region" description="Helical" evidence="6">
    <location>
        <begin position="77"/>
        <end position="99"/>
    </location>
</feature>
<comment type="caution">
    <text evidence="7">The sequence shown here is derived from an EMBL/GenBank/DDBJ whole genome shotgun (WGS) entry which is preliminary data.</text>
</comment>
<proteinExistence type="predicted"/>
<protein>
    <recommendedName>
        <fullName evidence="9">Polysaccharide biosynthesis protein</fullName>
    </recommendedName>
</protein>
<dbReference type="InterPro" id="IPR002797">
    <property type="entry name" value="Polysacc_synth"/>
</dbReference>
<feature type="transmembrane region" description="Helical" evidence="6">
    <location>
        <begin position="276"/>
        <end position="299"/>
    </location>
</feature>
<dbReference type="AlphaFoldDB" id="A0A4Q0YTU8"/>
<dbReference type="Proteomes" id="UP000290287">
    <property type="component" value="Unassembled WGS sequence"/>
</dbReference>
<feature type="transmembrane region" description="Helical" evidence="6">
    <location>
        <begin position="346"/>
        <end position="367"/>
    </location>
</feature>
<dbReference type="GO" id="GO:0005886">
    <property type="term" value="C:plasma membrane"/>
    <property type="evidence" value="ECO:0007669"/>
    <property type="project" value="UniProtKB-SubCell"/>
</dbReference>
<keyword evidence="2" id="KW-1003">Cell membrane</keyword>
<dbReference type="OrthoDB" id="103403at2"/>
<dbReference type="PANTHER" id="PTHR30250">
    <property type="entry name" value="PST FAMILY PREDICTED COLANIC ACID TRANSPORTER"/>
    <property type="match status" value="1"/>
</dbReference>
<feature type="transmembrane region" description="Helical" evidence="6">
    <location>
        <begin position="111"/>
        <end position="132"/>
    </location>
</feature>
<evidence type="ECO:0000256" key="6">
    <source>
        <dbReference type="SAM" id="Phobius"/>
    </source>
</evidence>